<organism evidence="1 2">
    <name type="scientific">Mesocestoides corti</name>
    <name type="common">Flatworm</name>
    <dbReference type="NCBI Taxonomy" id="53468"/>
    <lineage>
        <taxon>Eukaryota</taxon>
        <taxon>Metazoa</taxon>
        <taxon>Spiralia</taxon>
        <taxon>Lophotrochozoa</taxon>
        <taxon>Platyhelminthes</taxon>
        <taxon>Cestoda</taxon>
        <taxon>Eucestoda</taxon>
        <taxon>Cyclophyllidea</taxon>
        <taxon>Mesocestoididae</taxon>
        <taxon>Mesocestoides</taxon>
    </lineage>
</organism>
<proteinExistence type="predicted"/>
<accession>A0A3P6GN42</accession>
<protein>
    <submittedName>
        <fullName evidence="1">Uncharacterized protein</fullName>
    </submittedName>
</protein>
<reference evidence="1 2" key="1">
    <citation type="submission" date="2018-10" db="EMBL/GenBank/DDBJ databases">
        <authorList>
            <consortium name="Pathogen Informatics"/>
        </authorList>
    </citation>
    <scope>NUCLEOTIDE SEQUENCE [LARGE SCALE GENOMIC DNA]</scope>
</reference>
<dbReference type="Proteomes" id="UP000267029">
    <property type="component" value="Unassembled WGS sequence"/>
</dbReference>
<dbReference type="AlphaFoldDB" id="A0A3P6GN42"/>
<dbReference type="EMBL" id="UXSR01000346">
    <property type="protein sequence ID" value="VDD76232.1"/>
    <property type="molecule type" value="Genomic_DNA"/>
</dbReference>
<name>A0A3P6GN42_MESCO</name>
<evidence type="ECO:0000313" key="2">
    <source>
        <dbReference type="Proteomes" id="UP000267029"/>
    </source>
</evidence>
<keyword evidence="2" id="KW-1185">Reference proteome</keyword>
<evidence type="ECO:0000313" key="1">
    <source>
        <dbReference type="EMBL" id="VDD76232.1"/>
    </source>
</evidence>
<sequence>MHVALANNTAPRLVIQLPVWRGVKVKGPFFSLLMPELVLKSSDIVEYILQSVVDSAIGKINWESCSSSVLLDRILAVIPFNSINITLPNIESVGTVQLRKIGSVSRACPMSTMKTVSNGIPSYHFNVCFNVTDVVIKVPEEDLTVSIGRARFNIYLLIHKSAKVPPRFAISIPVWEDVDVSGPLAANFLASIGTLSPSLVESMLESTVNSALQSLQFTRFWD</sequence>
<gene>
    <name evidence="1" type="ORF">MCOS_LOCUS2235</name>
</gene>